<evidence type="ECO:0000259" key="2">
    <source>
        <dbReference type="Pfam" id="PF10135"/>
    </source>
</evidence>
<sequence>MATENVAGQFRGSSTRHAAGNVRRLKLAPAQDKKLRESAANFEAMFIKQMLGAMRKTVTPIQGDDPLIKKGQGEKMFEGMLDDEYAKMASQRQTGGMGLKEAIYDQLTRAPGVRPGGSVMRVIPGSYRNAAAKRDE</sequence>
<protein>
    <submittedName>
        <fullName evidence="3">Putative chemotactic signal-response protein</fullName>
    </submittedName>
</protein>
<comment type="caution">
    <text evidence="3">The sequence shown here is derived from an EMBL/GenBank/DDBJ whole genome shotgun (WGS) entry which is preliminary data.</text>
</comment>
<reference evidence="3 4" key="1">
    <citation type="journal article" date="2016" name="BMC Genomics">
        <title>Combined genomic and structural analyses of a cultured magnetotactic bacterium reveals its niche adaptation to a dynamic environment.</title>
        <authorList>
            <person name="Araujo A.C."/>
            <person name="Morillo V."/>
            <person name="Cypriano J."/>
            <person name="Teixeira L.C."/>
            <person name="Leao P."/>
            <person name="Lyra S."/>
            <person name="Almeida L.G."/>
            <person name="Bazylinski D.A."/>
            <person name="Vasconcellos A.T."/>
            <person name="Abreu F."/>
            <person name="Lins U."/>
        </authorList>
    </citation>
    <scope>NUCLEOTIDE SEQUENCE [LARGE SCALE GENOMIC DNA]</scope>
    <source>
        <strain evidence="3 4">IT-1</strain>
    </source>
</reference>
<dbReference type="STRING" id="1434232.MAIT1_02536"/>
<organism evidence="3 4">
    <name type="scientific">Magnetofaba australis IT-1</name>
    <dbReference type="NCBI Taxonomy" id="1434232"/>
    <lineage>
        <taxon>Bacteria</taxon>
        <taxon>Pseudomonadati</taxon>
        <taxon>Pseudomonadota</taxon>
        <taxon>Magnetococcia</taxon>
        <taxon>Magnetococcales</taxon>
        <taxon>Magnetococcaceae</taxon>
        <taxon>Magnetofaba</taxon>
    </lineage>
</organism>
<feature type="domain" description="Flagellar protein FlgJ N-terminal" evidence="2">
    <location>
        <begin position="53"/>
        <end position="106"/>
    </location>
</feature>
<keyword evidence="4" id="KW-1185">Reference proteome</keyword>
<dbReference type="AlphaFoldDB" id="A0A1Y2K412"/>
<gene>
    <name evidence="3" type="ORF">MAIT1_02536</name>
</gene>
<feature type="region of interest" description="Disordered" evidence="1">
    <location>
        <begin position="1"/>
        <end position="20"/>
    </location>
</feature>
<dbReference type="Proteomes" id="UP000194003">
    <property type="component" value="Unassembled WGS sequence"/>
</dbReference>
<evidence type="ECO:0000313" key="4">
    <source>
        <dbReference type="Proteomes" id="UP000194003"/>
    </source>
</evidence>
<name>A0A1Y2K412_9PROT</name>
<evidence type="ECO:0000313" key="3">
    <source>
        <dbReference type="EMBL" id="OSM02397.1"/>
    </source>
</evidence>
<dbReference type="InterPro" id="IPR019301">
    <property type="entry name" value="Flagellar_prot_FlgJ_N"/>
</dbReference>
<proteinExistence type="predicted"/>
<dbReference type="Pfam" id="PF10135">
    <property type="entry name" value="Rod-binding"/>
    <property type="match status" value="1"/>
</dbReference>
<dbReference type="EMBL" id="LVJN01000020">
    <property type="protein sequence ID" value="OSM02397.1"/>
    <property type="molecule type" value="Genomic_DNA"/>
</dbReference>
<evidence type="ECO:0000256" key="1">
    <source>
        <dbReference type="SAM" id="MobiDB-lite"/>
    </source>
</evidence>
<accession>A0A1Y2K412</accession>